<sequence>MVYTSFSETEAEAVLFAAPDPIELVRNSPNAFDITQYINDREFAVSSLFVPISDPHWELH</sequence>
<name>A0ABV9PVF9_9BACL</name>
<feature type="domain" description="Hen1 N-terminal" evidence="1">
    <location>
        <begin position="2"/>
        <end position="49"/>
    </location>
</feature>
<gene>
    <name evidence="2" type="ORF">ACFO8Q_01200</name>
</gene>
<dbReference type="InterPro" id="IPR038546">
    <property type="entry name" value="Hen1_N_sf"/>
</dbReference>
<evidence type="ECO:0000313" key="2">
    <source>
        <dbReference type="EMBL" id="MFC4766020.1"/>
    </source>
</evidence>
<comment type="caution">
    <text evidence="2">The sequence shown here is derived from an EMBL/GenBank/DDBJ whole genome shotgun (WGS) entry which is preliminary data.</text>
</comment>
<dbReference type="Gene3D" id="3.30.1610.20">
    <property type="entry name" value="Hen1, N-terminal domain"/>
    <property type="match status" value="1"/>
</dbReference>
<evidence type="ECO:0000313" key="3">
    <source>
        <dbReference type="Proteomes" id="UP001596002"/>
    </source>
</evidence>
<reference evidence="3" key="1">
    <citation type="journal article" date="2019" name="Int. J. Syst. Evol. Microbiol.">
        <title>The Global Catalogue of Microorganisms (GCM) 10K type strain sequencing project: providing services to taxonomists for standard genome sequencing and annotation.</title>
        <authorList>
            <consortium name="The Broad Institute Genomics Platform"/>
            <consortium name="The Broad Institute Genome Sequencing Center for Infectious Disease"/>
            <person name="Wu L."/>
            <person name="Ma J."/>
        </authorList>
    </citation>
    <scope>NUCLEOTIDE SEQUENCE [LARGE SCALE GENOMIC DNA]</scope>
    <source>
        <strain evidence="3">WYCCWR 12678</strain>
    </source>
</reference>
<evidence type="ECO:0000259" key="1">
    <source>
        <dbReference type="Pfam" id="PF12623"/>
    </source>
</evidence>
<keyword evidence="3" id="KW-1185">Reference proteome</keyword>
<dbReference type="EMBL" id="JBHSHC010000010">
    <property type="protein sequence ID" value="MFC4766020.1"/>
    <property type="molecule type" value="Genomic_DNA"/>
</dbReference>
<organism evidence="2 3">
    <name type="scientific">Effusibacillus consociatus</name>
    <dbReference type="NCBI Taxonomy" id="1117041"/>
    <lineage>
        <taxon>Bacteria</taxon>
        <taxon>Bacillati</taxon>
        <taxon>Bacillota</taxon>
        <taxon>Bacilli</taxon>
        <taxon>Bacillales</taxon>
        <taxon>Alicyclobacillaceae</taxon>
        <taxon>Effusibacillus</taxon>
    </lineage>
</organism>
<dbReference type="Pfam" id="PF12623">
    <property type="entry name" value="Hen1_L"/>
    <property type="match status" value="1"/>
</dbReference>
<protein>
    <recommendedName>
        <fullName evidence="1">Hen1 N-terminal domain-containing protein</fullName>
    </recommendedName>
</protein>
<dbReference type="Proteomes" id="UP001596002">
    <property type="component" value="Unassembled WGS sequence"/>
</dbReference>
<dbReference type="RefSeq" id="WP_380023672.1">
    <property type="nucleotide sequence ID" value="NZ_JBHSHC010000010.1"/>
</dbReference>
<proteinExistence type="predicted"/>
<accession>A0ABV9PVF9</accession>
<dbReference type="InterPro" id="IPR024740">
    <property type="entry name" value="Hen1_N"/>
</dbReference>